<evidence type="ECO:0000313" key="1">
    <source>
        <dbReference type="EMBL" id="OCT63857.1"/>
    </source>
</evidence>
<proteinExistence type="predicted"/>
<name>A0A974H3R5_XENLA</name>
<reference evidence="2" key="1">
    <citation type="journal article" date="2016" name="Nature">
        <title>Genome evolution in the allotetraploid frog Xenopus laevis.</title>
        <authorList>
            <person name="Session A.M."/>
            <person name="Uno Y."/>
            <person name="Kwon T."/>
            <person name="Chapman J.A."/>
            <person name="Toyoda A."/>
            <person name="Takahashi S."/>
            <person name="Fukui A."/>
            <person name="Hikosaka A."/>
            <person name="Suzuki A."/>
            <person name="Kondo M."/>
            <person name="van Heeringen S.J."/>
            <person name="Quigley I."/>
            <person name="Heinz S."/>
            <person name="Ogino H."/>
            <person name="Ochi H."/>
            <person name="Hellsten U."/>
            <person name="Lyons J.B."/>
            <person name="Simakov O."/>
            <person name="Putnam N."/>
            <person name="Stites J."/>
            <person name="Kuroki Y."/>
            <person name="Tanaka T."/>
            <person name="Michiue T."/>
            <person name="Watanabe M."/>
            <person name="Bogdanovic O."/>
            <person name="Lister R."/>
            <person name="Georgiou G."/>
            <person name="Paranjpe S.S."/>
            <person name="van Kruijsbergen I."/>
            <person name="Shu S."/>
            <person name="Carlson J."/>
            <person name="Kinoshita T."/>
            <person name="Ohta Y."/>
            <person name="Mawaribuchi S."/>
            <person name="Jenkins J."/>
            <person name="Grimwood J."/>
            <person name="Schmutz J."/>
            <person name="Mitros T."/>
            <person name="Mozaffari S.V."/>
            <person name="Suzuki Y."/>
            <person name="Haramoto Y."/>
            <person name="Yamamoto T.S."/>
            <person name="Takagi C."/>
            <person name="Heald R."/>
            <person name="Miller K."/>
            <person name="Haudenschild C."/>
            <person name="Kitzman J."/>
            <person name="Nakayama T."/>
            <person name="Izutsu Y."/>
            <person name="Robert J."/>
            <person name="Fortriede J."/>
            <person name="Burns K."/>
            <person name="Lotay V."/>
            <person name="Karimi K."/>
            <person name="Yasuoka Y."/>
            <person name="Dichmann D.S."/>
            <person name="Flajnik M.F."/>
            <person name="Houston D.W."/>
            <person name="Shendure J."/>
            <person name="DuPasquier L."/>
            <person name="Vize P.D."/>
            <person name="Zorn A.M."/>
            <person name="Ito M."/>
            <person name="Marcotte E.M."/>
            <person name="Wallingford J.B."/>
            <person name="Ito Y."/>
            <person name="Asashima M."/>
            <person name="Ueno N."/>
            <person name="Matsuda Y."/>
            <person name="Veenstra G.J."/>
            <person name="Fujiyama A."/>
            <person name="Harland R.M."/>
            <person name="Taira M."/>
            <person name="Rokhsar D.S."/>
        </authorList>
    </citation>
    <scope>NUCLEOTIDE SEQUENCE [LARGE SCALE GENOMIC DNA]</scope>
    <source>
        <strain evidence="2">J</strain>
    </source>
</reference>
<protein>
    <submittedName>
        <fullName evidence="1">Uncharacterized protein</fullName>
    </submittedName>
</protein>
<evidence type="ECO:0000313" key="2">
    <source>
        <dbReference type="Proteomes" id="UP000694892"/>
    </source>
</evidence>
<sequence>MQHGNKILVYVFGVIKHSTTMNIFYRRESKGICPSSCNNLESLVLLKPVKSQAKECRSLKVVNKTIVFKYNKQNL</sequence>
<organism evidence="1 2">
    <name type="scientific">Xenopus laevis</name>
    <name type="common">African clawed frog</name>
    <dbReference type="NCBI Taxonomy" id="8355"/>
    <lineage>
        <taxon>Eukaryota</taxon>
        <taxon>Metazoa</taxon>
        <taxon>Chordata</taxon>
        <taxon>Craniata</taxon>
        <taxon>Vertebrata</taxon>
        <taxon>Euteleostomi</taxon>
        <taxon>Amphibia</taxon>
        <taxon>Batrachia</taxon>
        <taxon>Anura</taxon>
        <taxon>Pipoidea</taxon>
        <taxon>Pipidae</taxon>
        <taxon>Xenopodinae</taxon>
        <taxon>Xenopus</taxon>
        <taxon>Xenopus</taxon>
    </lineage>
</organism>
<gene>
    <name evidence="1" type="ORF">XELAEV_18044953mg</name>
</gene>
<dbReference type="Proteomes" id="UP000694892">
    <property type="component" value="Chromosome 9_10L"/>
</dbReference>
<accession>A0A974H3R5</accession>
<dbReference type="EMBL" id="CM004482">
    <property type="protein sequence ID" value="OCT63857.1"/>
    <property type="molecule type" value="Genomic_DNA"/>
</dbReference>
<dbReference type="AlphaFoldDB" id="A0A974H3R5"/>